<keyword evidence="2" id="KW-1185">Reference proteome</keyword>
<dbReference type="HOGENOM" id="CLU_2771052_0_0_6"/>
<dbReference type="RefSeq" id="WP_041342819.1">
    <property type="nucleotide sequence ID" value="NZ_CP007151.1"/>
</dbReference>
<sequence length="69" mass="8201">MFLTIAVYLRKLFIRAAQTHMNLNSKRIIHSSERVRVARIAVDRLEQYEVIKRDEYAQRVQEAADLLNQ</sequence>
<dbReference type="KEGG" id="msx:AU14_17485"/>
<dbReference type="Proteomes" id="UP000061489">
    <property type="component" value="Chromosome"/>
</dbReference>
<evidence type="ECO:0000313" key="2">
    <source>
        <dbReference type="Proteomes" id="UP000061489"/>
    </source>
</evidence>
<gene>
    <name evidence="1" type="ORF">AU14_17485</name>
</gene>
<evidence type="ECO:0000313" key="1">
    <source>
        <dbReference type="EMBL" id="AHI30267.1"/>
    </source>
</evidence>
<dbReference type="AlphaFoldDB" id="W5YM25"/>
<organism evidence="1 2">
    <name type="scientific">Marinobacter similis</name>
    <dbReference type="NCBI Taxonomy" id="1420916"/>
    <lineage>
        <taxon>Bacteria</taxon>
        <taxon>Pseudomonadati</taxon>
        <taxon>Pseudomonadota</taxon>
        <taxon>Gammaproteobacteria</taxon>
        <taxon>Pseudomonadales</taxon>
        <taxon>Marinobacteraceae</taxon>
        <taxon>Marinobacter</taxon>
    </lineage>
</organism>
<accession>W5YM25</accession>
<dbReference type="EMBL" id="CP007151">
    <property type="protein sequence ID" value="AHI30267.1"/>
    <property type="molecule type" value="Genomic_DNA"/>
</dbReference>
<reference evidence="1 2" key="1">
    <citation type="journal article" date="2014" name="Genome Announc.">
        <title>Draft Genome Sequences of Marinobacter similis A3d10T and Marinobacter salarius R9SW1T.</title>
        <authorList>
            <person name="Ivanova E.P."/>
            <person name="Ng H.J."/>
            <person name="Webb H.K."/>
            <person name="Feng G."/>
            <person name="Oshima K."/>
            <person name="Hattori M."/>
            <person name="Ohkuma M."/>
            <person name="Sergeev A.F."/>
            <person name="Mikhailov V.V."/>
            <person name="Crawford R.J."/>
            <person name="Sawabe T."/>
        </authorList>
    </citation>
    <scope>NUCLEOTIDE SEQUENCE [LARGE SCALE GENOMIC DNA]</scope>
    <source>
        <strain evidence="1 2">A3d10</strain>
    </source>
</reference>
<name>W5YM25_9GAMM</name>
<protein>
    <submittedName>
        <fullName evidence="1">Uncharacterized protein</fullName>
    </submittedName>
</protein>
<dbReference type="STRING" id="1420916.AU14_17485"/>
<proteinExistence type="predicted"/>